<dbReference type="AlphaFoldDB" id="A0A7V4DHB0"/>
<evidence type="ECO:0000256" key="10">
    <source>
        <dbReference type="ARBA" id="ARBA00023136"/>
    </source>
</evidence>
<name>A0A7V4DHB0_9BACT</name>
<evidence type="ECO:0000256" key="1">
    <source>
        <dbReference type="ARBA" id="ARBA00004651"/>
    </source>
</evidence>
<comment type="similarity">
    <text evidence="2 13">Belongs to the type III secretion exporter family.</text>
</comment>
<sequence>MPAQEKTEAPTPRRREELRKKGQVPVSVDFSSSFHFLSLFLALGALLPHSARKLEECFAVLWTERLPPSPDFSWASSVLRLGGSYFVQTVAPFVALALGVGVFLGFVQTGFVFSFERLRPRFDQINPLQGMGRLFSLRTVVEFLKVALKTFLGILLAYVVLRGSLPVFGDLLGMELPEALRASGELVRKLGLYLGGLFLAVGFFDLFYQRFEYERNIRMTREELKEEYRRTEGDPLVKSRLRARQRELARRRMMQEVPKAQVVVTNPVHVACALRYERGKMRAPVLVAKGKRLLAERIKAIAREHGVPIVENREVAWDLYRFCEVGQEIPHFLYRAVAEILAFVYRLQVAQEGRSL</sequence>
<dbReference type="GO" id="GO:0009306">
    <property type="term" value="P:protein secretion"/>
    <property type="evidence" value="ECO:0007669"/>
    <property type="project" value="InterPro"/>
</dbReference>
<evidence type="ECO:0000256" key="4">
    <source>
        <dbReference type="ARBA" id="ARBA00022448"/>
    </source>
</evidence>
<gene>
    <name evidence="13 15" type="primary">flhB</name>
    <name evidence="15" type="ORF">ENU96_05325</name>
</gene>
<feature type="transmembrane region" description="Helical" evidence="13">
    <location>
        <begin position="24"/>
        <end position="46"/>
    </location>
</feature>
<dbReference type="GO" id="GO:0005886">
    <property type="term" value="C:plasma membrane"/>
    <property type="evidence" value="ECO:0007669"/>
    <property type="project" value="UniProtKB-SubCell"/>
</dbReference>
<dbReference type="Pfam" id="PF01312">
    <property type="entry name" value="Bac_export_2"/>
    <property type="match status" value="1"/>
</dbReference>
<comment type="subcellular location">
    <subcellularLocation>
        <location evidence="1">Cell membrane</location>
        <topology evidence="1">Multi-pass membrane protein</topology>
    </subcellularLocation>
</comment>
<reference evidence="15" key="1">
    <citation type="journal article" date="2020" name="mSystems">
        <title>Genome- and Community-Level Interaction Insights into Carbon Utilization and Element Cycling Functions of Hydrothermarchaeota in Hydrothermal Sediment.</title>
        <authorList>
            <person name="Zhou Z."/>
            <person name="Liu Y."/>
            <person name="Xu W."/>
            <person name="Pan J."/>
            <person name="Luo Z.H."/>
            <person name="Li M."/>
        </authorList>
    </citation>
    <scope>NUCLEOTIDE SEQUENCE [LARGE SCALE GENOMIC DNA]</scope>
    <source>
        <strain evidence="15">SpSt-716</strain>
    </source>
</reference>
<keyword evidence="15" id="KW-0282">Flagellum</keyword>
<dbReference type="NCBIfam" id="TIGR00328">
    <property type="entry name" value="flhB"/>
    <property type="match status" value="1"/>
</dbReference>
<organism evidence="15">
    <name type="scientific">Candidatus Caldatribacterium californiense</name>
    <dbReference type="NCBI Taxonomy" id="1454726"/>
    <lineage>
        <taxon>Bacteria</taxon>
        <taxon>Pseudomonadati</taxon>
        <taxon>Atribacterota</taxon>
        <taxon>Atribacteria</taxon>
        <taxon>Atribacterales</taxon>
        <taxon>Candidatus Caldatribacteriaceae</taxon>
        <taxon>Candidatus Caldatribacterium</taxon>
    </lineage>
</organism>
<dbReference type="PANTHER" id="PTHR30531">
    <property type="entry name" value="FLAGELLAR BIOSYNTHETIC PROTEIN FLHB"/>
    <property type="match status" value="1"/>
</dbReference>
<dbReference type="PRINTS" id="PR00950">
    <property type="entry name" value="TYPE3IMSPROT"/>
</dbReference>
<evidence type="ECO:0000256" key="3">
    <source>
        <dbReference type="ARBA" id="ARBA00021622"/>
    </source>
</evidence>
<dbReference type="SUPFAM" id="SSF160544">
    <property type="entry name" value="EscU C-terminal domain-like"/>
    <property type="match status" value="1"/>
</dbReference>
<evidence type="ECO:0000256" key="14">
    <source>
        <dbReference type="SAM" id="MobiDB-lite"/>
    </source>
</evidence>
<feature type="transmembrane region" description="Helical" evidence="13">
    <location>
        <begin position="135"/>
        <end position="161"/>
    </location>
</feature>
<feature type="region of interest" description="Disordered" evidence="14">
    <location>
        <begin position="1"/>
        <end position="20"/>
    </location>
</feature>
<feature type="transmembrane region" description="Helical" evidence="13">
    <location>
        <begin position="190"/>
        <end position="208"/>
    </location>
</feature>
<accession>A0A7V4DHB0</accession>
<keyword evidence="5 13" id="KW-1003">Cell membrane</keyword>
<protein>
    <recommendedName>
        <fullName evidence="3 13">Flagellar biosynthetic protein FlhB</fullName>
    </recommendedName>
</protein>
<evidence type="ECO:0000256" key="6">
    <source>
        <dbReference type="ARBA" id="ARBA00022692"/>
    </source>
</evidence>
<proteinExistence type="inferred from homology"/>
<dbReference type="InterPro" id="IPR029025">
    <property type="entry name" value="T3SS_substrate_exporter_C"/>
</dbReference>
<dbReference type="InterPro" id="IPR006135">
    <property type="entry name" value="T3SS_substrate_exporter"/>
</dbReference>
<evidence type="ECO:0000313" key="15">
    <source>
        <dbReference type="EMBL" id="HGI75080.1"/>
    </source>
</evidence>
<evidence type="ECO:0000256" key="2">
    <source>
        <dbReference type="ARBA" id="ARBA00010690"/>
    </source>
</evidence>
<dbReference type="EMBL" id="DTEN01000214">
    <property type="protein sequence ID" value="HGI75080.1"/>
    <property type="molecule type" value="Genomic_DNA"/>
</dbReference>
<keyword evidence="6 13" id="KW-0812">Transmembrane</keyword>
<comment type="caution">
    <text evidence="15">The sequence shown here is derived from an EMBL/GenBank/DDBJ whole genome shotgun (WGS) entry which is preliminary data.</text>
</comment>
<evidence type="ECO:0000256" key="13">
    <source>
        <dbReference type="RuleBase" id="RU364091"/>
    </source>
</evidence>
<evidence type="ECO:0000256" key="11">
    <source>
        <dbReference type="ARBA" id="ARBA00023225"/>
    </source>
</evidence>
<evidence type="ECO:0000256" key="7">
    <source>
        <dbReference type="ARBA" id="ARBA00022795"/>
    </source>
</evidence>
<evidence type="ECO:0000256" key="9">
    <source>
        <dbReference type="ARBA" id="ARBA00022989"/>
    </source>
</evidence>
<dbReference type="Gene3D" id="3.40.1690.10">
    <property type="entry name" value="secretion proteins EscU"/>
    <property type="match status" value="1"/>
</dbReference>
<dbReference type="GO" id="GO:0044780">
    <property type="term" value="P:bacterial-type flagellum assembly"/>
    <property type="evidence" value="ECO:0007669"/>
    <property type="project" value="InterPro"/>
</dbReference>
<evidence type="ECO:0000256" key="8">
    <source>
        <dbReference type="ARBA" id="ARBA00022927"/>
    </source>
</evidence>
<keyword evidence="7 13" id="KW-1005">Bacterial flagellum biogenesis</keyword>
<comment type="function">
    <text evidence="12 13">Required for formation of the rod structure in the basal body of the flagellar apparatus. Together with FliI and FliH, may constitute the export apparatus of flagellin.</text>
</comment>
<dbReference type="Gene3D" id="6.10.250.2080">
    <property type="match status" value="1"/>
</dbReference>
<keyword evidence="10 13" id="KW-0472">Membrane</keyword>
<keyword evidence="15" id="KW-0966">Cell projection</keyword>
<evidence type="ECO:0000256" key="5">
    <source>
        <dbReference type="ARBA" id="ARBA00022475"/>
    </source>
</evidence>
<dbReference type="InterPro" id="IPR006136">
    <property type="entry name" value="FlhB"/>
</dbReference>
<evidence type="ECO:0000256" key="12">
    <source>
        <dbReference type="ARBA" id="ARBA00025078"/>
    </source>
</evidence>
<keyword evidence="8 13" id="KW-0653">Protein transport</keyword>
<keyword evidence="9 13" id="KW-1133">Transmembrane helix</keyword>
<keyword evidence="15" id="KW-0969">Cilium</keyword>
<feature type="transmembrane region" description="Helical" evidence="13">
    <location>
        <begin position="90"/>
        <end position="115"/>
    </location>
</feature>
<keyword evidence="11 13" id="KW-1006">Bacterial flagellum protein export</keyword>
<dbReference type="PANTHER" id="PTHR30531:SF12">
    <property type="entry name" value="FLAGELLAR BIOSYNTHETIC PROTEIN FLHB"/>
    <property type="match status" value="1"/>
</dbReference>
<keyword evidence="4 13" id="KW-0813">Transport</keyword>